<dbReference type="OrthoDB" id="199930at2759"/>
<dbReference type="Gene3D" id="1.25.40.10">
    <property type="entry name" value="Tetratricopeptide repeat domain"/>
    <property type="match status" value="1"/>
</dbReference>
<dbReference type="InterPro" id="IPR019734">
    <property type="entry name" value="TPR_rpt"/>
</dbReference>
<dbReference type="AlphaFoldDB" id="A0A976IFU1"/>
<dbReference type="GeneID" id="94346006"/>
<reference evidence="4 5" key="1">
    <citation type="journal article" date="2021" name="Genome Biol.">
        <title>AFLAP: assembly-free linkage analysis pipeline using k-mers from genome sequencing data.</title>
        <authorList>
            <person name="Fletcher K."/>
            <person name="Zhang L."/>
            <person name="Gil J."/>
            <person name="Han R."/>
            <person name="Cavanaugh K."/>
            <person name="Michelmore R."/>
        </authorList>
    </citation>
    <scope>NUCLEOTIDE SEQUENCE [LARGE SCALE GENOMIC DNA]</scope>
    <source>
        <strain evidence="4 5">SF5</strain>
    </source>
</reference>
<name>A0A976IFU1_BRELC</name>
<dbReference type="PANTHER" id="PTHR45994">
    <property type="entry name" value="FI21225P1"/>
    <property type="match status" value="1"/>
</dbReference>
<keyword evidence="5" id="KW-1185">Reference proteome</keyword>
<dbReference type="InterPro" id="IPR011989">
    <property type="entry name" value="ARM-like"/>
</dbReference>
<evidence type="ECO:0008006" key="6">
    <source>
        <dbReference type="Google" id="ProtNLM"/>
    </source>
</evidence>
<dbReference type="GO" id="GO:0005737">
    <property type="term" value="C:cytoplasm"/>
    <property type="evidence" value="ECO:0007669"/>
    <property type="project" value="UniProtKB-SubCell"/>
</dbReference>
<protein>
    <recommendedName>
        <fullName evidence="6">Protein unc-45 homolog B</fullName>
    </recommendedName>
</protein>
<evidence type="ECO:0000313" key="5">
    <source>
        <dbReference type="Proteomes" id="UP000294530"/>
    </source>
</evidence>
<dbReference type="PANTHER" id="PTHR45994:SF1">
    <property type="entry name" value="FI21225P1"/>
    <property type="match status" value="1"/>
</dbReference>
<dbReference type="InterPro" id="IPR011990">
    <property type="entry name" value="TPR-like_helical_dom_sf"/>
</dbReference>
<keyword evidence="3" id="KW-0802">TPR repeat</keyword>
<dbReference type="RefSeq" id="XP_067819821.1">
    <property type="nucleotide sequence ID" value="XM_067960335.1"/>
</dbReference>
<dbReference type="EMBL" id="SHOA02000010">
    <property type="protein sequence ID" value="TDH70322.1"/>
    <property type="molecule type" value="Genomic_DNA"/>
</dbReference>
<feature type="repeat" description="TPR" evidence="3">
    <location>
        <begin position="5"/>
        <end position="38"/>
    </location>
</feature>
<organism evidence="4 5">
    <name type="scientific">Bremia lactucae</name>
    <name type="common">Lettuce downy mildew</name>
    <dbReference type="NCBI Taxonomy" id="4779"/>
    <lineage>
        <taxon>Eukaryota</taxon>
        <taxon>Sar</taxon>
        <taxon>Stramenopiles</taxon>
        <taxon>Oomycota</taxon>
        <taxon>Peronosporomycetes</taxon>
        <taxon>Peronosporales</taxon>
        <taxon>Peronosporaceae</taxon>
        <taxon>Bremia</taxon>
    </lineage>
</organism>
<dbReference type="Gene3D" id="1.25.10.10">
    <property type="entry name" value="Leucine-rich Repeat Variant"/>
    <property type="match status" value="1"/>
</dbReference>
<dbReference type="SUPFAM" id="SSF48371">
    <property type="entry name" value="ARM repeat"/>
    <property type="match status" value="1"/>
</dbReference>
<dbReference type="SUPFAM" id="SSF48452">
    <property type="entry name" value="TPR-like"/>
    <property type="match status" value="1"/>
</dbReference>
<gene>
    <name evidence="4" type="ORF">CCR75_002237</name>
</gene>
<dbReference type="InterPro" id="IPR016024">
    <property type="entry name" value="ARM-type_fold"/>
</dbReference>
<evidence type="ECO:0000256" key="1">
    <source>
        <dbReference type="ARBA" id="ARBA00004496"/>
    </source>
</evidence>
<dbReference type="Proteomes" id="UP000294530">
    <property type="component" value="Unassembled WGS sequence"/>
</dbReference>
<evidence type="ECO:0000256" key="2">
    <source>
        <dbReference type="ARBA" id="ARBA00022490"/>
    </source>
</evidence>
<keyword evidence="2" id="KW-0963">Cytoplasm</keyword>
<evidence type="ECO:0000313" key="4">
    <source>
        <dbReference type="EMBL" id="TDH70322.1"/>
    </source>
</evidence>
<comment type="subcellular location">
    <subcellularLocation>
        <location evidence="1">Cytoplasm</location>
    </subcellularLocation>
</comment>
<sequence length="1083" mass="120117">MATTMESLRAEGNQYFSAKEYQSALEKYTEALSAAPSGQTRESLKNVVAQRVLLHSNRAACYLQLENFVAAEKDCTLALADAPDNSKARYRRAQAFMGMGRMTQAFRDVQFVLQHVPTNKAAAALARTIQEHVRQDIHGVQKALDSIVTGVHGEDGNIRLQEILHTQDTTIEALQYLEMKSATEIATLPEEISKRKGLSVLWNAVQQLLPLSTKPAPLNTSILTILSHVVSLLSLLASTSMEFTQKTFETNNGVLWNLLEFSQHHIALEYTENKAKKDISQPLRGQKALIRLAACLFKYLFLQVKTIDTTSLRRVLNGVLDGLRSQERVLQVAAIDGMLHVLSAFSTPTASPRSSDNTLKPHWNRQFTILAQEVGLYSLLHTTITSVLPGFVKAASKESIDSTLTSVILTRVPLVFTQCLAQVEGDDMKLQKLVHDWCISPVLAARPSQRKTLAQASASCLLLSSLFLSNAKLGIHAVQATSNDGTAFLSRLHEFLAASRTFDDCKAHTRQLQEIWVDCVASICGVDQGPACVPRALRMEIYRLLQASLDEADDLILRASALSIQVKLGIVEKTLVFPSTEGDYLVESVLKVLARAETIETKHLKGDQTNDKTQTSCTKKDVNISFYQSTVSPKERGIEALSYLITYTSVKDAFVKSPMAVASVFHVEFPTDINITSCQVFRSNVYYGIGYILHHVWTSEAAIKRTQMEGMDMTADQYEELQKALKQQSVLEDGDTLEHVQARVVQLATSRHVLTTLVHLLKLAARKKSTNLMEMATQSALHAAEVPAIRGKLVQSGVFQALIPLALIHGTHSHVRKKHSLQESRLKLSKGAGQAMAKILISTNPNLLSSSSLFSSIKPLIELCKGEDELMHFEALMALTNIASVSMETKARIVNEPHGLSTLQYLQFSDHELVRRAATEAICNLLPNELVINQVFCNDEKIRLWIAFASLEDETTDFEIARAATGALAMVSQVPQVCWVILRQNGFQAFGAILENRLNVEILHRALVAMQHFLETICSAMKDAEKAEERMKVLAEITLRYASMKQKLSGHCQVAEIKEAAQACMKALDDVIRYIPKRHDQEN</sequence>
<dbReference type="SMART" id="SM00028">
    <property type="entry name" value="TPR"/>
    <property type="match status" value="3"/>
</dbReference>
<proteinExistence type="predicted"/>
<accession>A0A976IFU1</accession>
<evidence type="ECO:0000256" key="3">
    <source>
        <dbReference type="PROSITE-ProRule" id="PRU00339"/>
    </source>
</evidence>
<dbReference type="PROSITE" id="PS50005">
    <property type="entry name" value="TPR"/>
    <property type="match status" value="1"/>
</dbReference>
<dbReference type="KEGG" id="blac:94346006"/>
<dbReference type="GO" id="GO:0051879">
    <property type="term" value="F:Hsp90 protein binding"/>
    <property type="evidence" value="ECO:0007669"/>
    <property type="project" value="TreeGrafter"/>
</dbReference>
<comment type="caution">
    <text evidence="4">The sequence shown here is derived from an EMBL/GenBank/DDBJ whole genome shotgun (WGS) entry which is preliminary data.</text>
</comment>